<proteinExistence type="predicted"/>
<dbReference type="EMBL" id="MU274917">
    <property type="protein sequence ID" value="KAI0087596.1"/>
    <property type="molecule type" value="Genomic_DNA"/>
</dbReference>
<organism evidence="1 2">
    <name type="scientific">Irpex rosettiformis</name>
    <dbReference type="NCBI Taxonomy" id="378272"/>
    <lineage>
        <taxon>Eukaryota</taxon>
        <taxon>Fungi</taxon>
        <taxon>Dikarya</taxon>
        <taxon>Basidiomycota</taxon>
        <taxon>Agaricomycotina</taxon>
        <taxon>Agaricomycetes</taxon>
        <taxon>Polyporales</taxon>
        <taxon>Irpicaceae</taxon>
        <taxon>Irpex</taxon>
    </lineage>
</organism>
<reference evidence="1" key="1">
    <citation type="journal article" date="2021" name="Environ. Microbiol.">
        <title>Gene family expansions and transcriptome signatures uncover fungal adaptations to wood decay.</title>
        <authorList>
            <person name="Hage H."/>
            <person name="Miyauchi S."/>
            <person name="Viragh M."/>
            <person name="Drula E."/>
            <person name="Min B."/>
            <person name="Chaduli D."/>
            <person name="Navarro D."/>
            <person name="Favel A."/>
            <person name="Norest M."/>
            <person name="Lesage-Meessen L."/>
            <person name="Balint B."/>
            <person name="Merenyi Z."/>
            <person name="de Eugenio L."/>
            <person name="Morin E."/>
            <person name="Martinez A.T."/>
            <person name="Baldrian P."/>
            <person name="Stursova M."/>
            <person name="Martinez M.J."/>
            <person name="Novotny C."/>
            <person name="Magnuson J.K."/>
            <person name="Spatafora J.W."/>
            <person name="Maurice S."/>
            <person name="Pangilinan J."/>
            <person name="Andreopoulos W."/>
            <person name="LaButti K."/>
            <person name="Hundley H."/>
            <person name="Na H."/>
            <person name="Kuo A."/>
            <person name="Barry K."/>
            <person name="Lipzen A."/>
            <person name="Henrissat B."/>
            <person name="Riley R."/>
            <person name="Ahrendt S."/>
            <person name="Nagy L.G."/>
            <person name="Grigoriev I.V."/>
            <person name="Martin F."/>
            <person name="Rosso M.N."/>
        </authorList>
    </citation>
    <scope>NUCLEOTIDE SEQUENCE</scope>
    <source>
        <strain evidence="1">CBS 384.51</strain>
    </source>
</reference>
<evidence type="ECO:0000313" key="1">
    <source>
        <dbReference type="EMBL" id="KAI0087596.1"/>
    </source>
</evidence>
<name>A0ACB8U058_9APHY</name>
<comment type="caution">
    <text evidence="1">The sequence shown here is derived from an EMBL/GenBank/DDBJ whole genome shotgun (WGS) entry which is preliminary data.</text>
</comment>
<sequence length="811" mass="88546">MQSKRPPNLSLQIGKRPPPKTVIELATPVDDGDGDIEDEEEDGYHSSPLSSSSSESQDTFEVGNEESDDITKDLALLAQLRRSVRNNLRLRPIRSASGSMRISQTDEPVASSSQSSYSPPDSLTDSADLRSPSPDSEYTPASAYFTPLDELRATPLSAVYDFRKTPVEVSTSTQPPLKQPTLDASFCGVSPALLLSRLSSPTRPLLIDTRPVASFTACHMQHSVNMAIPSLILRRSRKTAGAFTSLDALRQFITTEEGKRAWDDLISGEDWDGDVVVYDQAMLQRDRHNTQATAWAIMDIIAPLLLHGSVDFLEGGFAAARGHSYLSQLLITSSDAEDGYPSRVQRPTLSTPPAASASHRKPLGGLSQLDTQAASRSKPLPEVERAAPSPLPIMSTSFSSWSNNDISGPSPAPSSTVFSRPQPPRRPSIPSLRRLDTDYSSPPSLPRLQVPMSSSHLSAPSAEPTGKSLRSRSRSPSHLNLTFSTHSPPPSARLLSSSSRSFFEEDAPHTPSFSSFSPPRSPKTPMPRSPATARPDDQPPTTEEPFPEFTVSTILPNFLFLGPELTIEDHVEQLQSHGVKRIVNIAAECDDDHGLHLRERFEKYVHIPMRDTVEEDNITKGVRDVCTILDDARLHSAPTYVHCKAGKSRSVTAVMAYLIHANHWTLSKAYEFVLDRRRGISPNIGFVSELMTFEEQELGGKSVGVMKMPQSESNTEGAGGGTTGGNYGVALGGRRPQHIRESLPPTFVAQHSFNLVPTMVDTAQLGDSQQELEIKDSEGRYRHARRAPVNATTLQPTRRVSKAGLESSAYV</sequence>
<dbReference type="Proteomes" id="UP001055072">
    <property type="component" value="Unassembled WGS sequence"/>
</dbReference>
<evidence type="ECO:0000313" key="2">
    <source>
        <dbReference type="Proteomes" id="UP001055072"/>
    </source>
</evidence>
<accession>A0ACB8U058</accession>
<keyword evidence="2" id="KW-1185">Reference proteome</keyword>
<protein>
    <submittedName>
        <fullName evidence="1">Uncharacterized protein</fullName>
    </submittedName>
</protein>
<gene>
    <name evidence="1" type="ORF">BDY19DRAFT_238167</name>
</gene>